<evidence type="ECO:0000313" key="3">
    <source>
        <dbReference type="Proteomes" id="UP001447374"/>
    </source>
</evidence>
<reference evidence="2 3" key="1">
    <citation type="submission" date="2024-06" db="EMBL/GenBank/DDBJ databases">
        <title>Fanconibacter daqui strain Q02 whole shotgun sequencing project.</title>
        <authorList>
            <person name="Rodrigues J.W.A."/>
            <person name="Viana L.C."/>
            <person name="Vieira E.C."/>
            <person name="Souza F.O.L."/>
            <person name="Alegria O.C."/>
            <person name="Patroca S."/>
            <person name="Cruz A.C.R."/>
            <person name="Nunes A.R.C."/>
        </authorList>
    </citation>
    <scope>NUCLEOTIDE SEQUENCE [LARGE SCALE GENOMIC DNA]</scope>
    <source>
        <strain evidence="2 3">Q02</strain>
    </source>
</reference>
<dbReference type="Gene3D" id="3.30.920.70">
    <property type="match status" value="1"/>
</dbReference>
<dbReference type="Proteomes" id="UP001447374">
    <property type="component" value="Unassembled WGS sequence"/>
</dbReference>
<accession>A0ABV1PT53</accession>
<sequence length="115" mass="12912">MAIKANDIDILHRYAVGVMERSDHHAENVGAVALTLLGGVIWRAKPGSINIRQYDGNLANVVWWTSEFTGHKYAVSYNHETFEIEIREETVNGNVKHTLSNSTPPDEVRQILSIL</sequence>
<feature type="domain" description="Integron cassette protein VCH-CASS1 chain" evidence="1">
    <location>
        <begin position="12"/>
        <end position="105"/>
    </location>
</feature>
<organism evidence="2 3">
    <name type="scientific">Franconibacter daqui</name>
    <dbReference type="NCBI Taxonomy" id="2047724"/>
    <lineage>
        <taxon>Bacteria</taxon>
        <taxon>Pseudomonadati</taxon>
        <taxon>Pseudomonadota</taxon>
        <taxon>Gammaproteobacteria</taxon>
        <taxon>Enterobacterales</taxon>
        <taxon>Enterobacteriaceae</taxon>
        <taxon>Franconibacter</taxon>
    </lineage>
</organism>
<evidence type="ECO:0000313" key="2">
    <source>
        <dbReference type="EMBL" id="MER0127986.1"/>
    </source>
</evidence>
<keyword evidence="3" id="KW-1185">Reference proteome</keyword>
<evidence type="ECO:0000259" key="1">
    <source>
        <dbReference type="Pfam" id="PF18315"/>
    </source>
</evidence>
<dbReference type="EMBL" id="JBEHGX010000014">
    <property type="protein sequence ID" value="MER0127986.1"/>
    <property type="molecule type" value="Genomic_DNA"/>
</dbReference>
<name>A0ABV1PT53_9ENTR</name>
<dbReference type="InterPro" id="IPR040614">
    <property type="entry name" value="VCH_CASS14"/>
</dbReference>
<dbReference type="Pfam" id="PF18315">
    <property type="entry name" value="VCH_CASS14"/>
    <property type="match status" value="1"/>
</dbReference>
<comment type="caution">
    <text evidence="2">The sequence shown here is derived from an EMBL/GenBank/DDBJ whole genome shotgun (WGS) entry which is preliminary data.</text>
</comment>
<protein>
    <recommendedName>
        <fullName evidence="1">Integron cassette protein VCH-CASS1 chain domain-containing protein</fullName>
    </recommendedName>
</protein>
<proteinExistence type="predicted"/>
<gene>
    <name evidence="2" type="ORF">ABQG75_19870</name>
</gene>
<dbReference type="RefSeq" id="WP_349951721.1">
    <property type="nucleotide sequence ID" value="NZ_JBEHGX010000014.1"/>
</dbReference>